<accession>A0ABW3DAS2</accession>
<keyword evidence="3" id="KW-1185">Reference proteome</keyword>
<dbReference type="PANTHER" id="PTHR40027:SF1">
    <property type="entry name" value="CELL DIVISION PROTEIN DIVIC"/>
    <property type="match status" value="1"/>
</dbReference>
<dbReference type="InterPro" id="IPR007060">
    <property type="entry name" value="FtsL/DivIC"/>
</dbReference>
<dbReference type="EMBL" id="JBHTIU010000033">
    <property type="protein sequence ID" value="MFD0869631.1"/>
    <property type="molecule type" value="Genomic_DNA"/>
</dbReference>
<organism evidence="2 3">
    <name type="scientific">Paenibacillus residui</name>
    <dbReference type="NCBI Taxonomy" id="629724"/>
    <lineage>
        <taxon>Bacteria</taxon>
        <taxon>Bacillati</taxon>
        <taxon>Bacillota</taxon>
        <taxon>Bacilli</taxon>
        <taxon>Bacillales</taxon>
        <taxon>Paenibacillaceae</taxon>
        <taxon>Paenibacillus</taxon>
    </lineage>
</organism>
<evidence type="ECO:0000313" key="2">
    <source>
        <dbReference type="EMBL" id="MFD0869631.1"/>
    </source>
</evidence>
<keyword evidence="1" id="KW-0472">Membrane</keyword>
<dbReference type="InterPro" id="IPR039076">
    <property type="entry name" value="DivIC"/>
</dbReference>
<dbReference type="Proteomes" id="UP001597120">
    <property type="component" value="Unassembled WGS sequence"/>
</dbReference>
<proteinExistence type="predicted"/>
<comment type="caution">
    <text evidence="2">The sequence shown here is derived from an EMBL/GenBank/DDBJ whole genome shotgun (WGS) entry which is preliminary data.</text>
</comment>
<sequence length="108" mass="12256">MVQAKNTTKKNTSTIGARRRIRLLMIVVCCVLLWAGITILDQSDKLAENSAKLVTLETKLAEVEKINEESRMELDRLNDPEYQEEKARKDLQVAREGETVFDVVKPAP</sequence>
<keyword evidence="1" id="KW-1133">Transmembrane helix</keyword>
<name>A0ABW3DAS2_9BACL</name>
<protein>
    <submittedName>
        <fullName evidence="2">Septum formation initiator family protein</fullName>
    </submittedName>
</protein>
<gene>
    <name evidence="2" type="ORF">ACFQ03_10750</name>
</gene>
<evidence type="ECO:0000313" key="3">
    <source>
        <dbReference type="Proteomes" id="UP001597120"/>
    </source>
</evidence>
<dbReference type="RefSeq" id="WP_150960552.1">
    <property type="nucleotide sequence ID" value="NZ_JBHTIU010000033.1"/>
</dbReference>
<reference evidence="3" key="1">
    <citation type="journal article" date="2019" name="Int. J. Syst. Evol. Microbiol.">
        <title>The Global Catalogue of Microorganisms (GCM) 10K type strain sequencing project: providing services to taxonomists for standard genome sequencing and annotation.</title>
        <authorList>
            <consortium name="The Broad Institute Genomics Platform"/>
            <consortium name="The Broad Institute Genome Sequencing Center for Infectious Disease"/>
            <person name="Wu L."/>
            <person name="Ma J."/>
        </authorList>
    </citation>
    <scope>NUCLEOTIDE SEQUENCE [LARGE SCALE GENOMIC DNA]</scope>
    <source>
        <strain evidence="3">CCUG 57263</strain>
    </source>
</reference>
<feature type="transmembrane region" description="Helical" evidence="1">
    <location>
        <begin position="21"/>
        <end position="40"/>
    </location>
</feature>
<keyword evidence="1" id="KW-0812">Transmembrane</keyword>
<dbReference type="Pfam" id="PF04977">
    <property type="entry name" value="DivIC"/>
    <property type="match status" value="1"/>
</dbReference>
<evidence type="ECO:0000256" key="1">
    <source>
        <dbReference type="SAM" id="Phobius"/>
    </source>
</evidence>
<dbReference type="PANTHER" id="PTHR40027">
    <property type="entry name" value="CELL DIVISION PROTEIN DIVIC"/>
    <property type="match status" value="1"/>
</dbReference>